<sequence length="53" mass="5661">MQAIVDADTRLVVALARPARGTKADAHVWRESDLLAKAACITVIGMAPTWSPD</sequence>
<name>A0ABY6I4H4_STRPE</name>
<protein>
    <recommendedName>
        <fullName evidence="3">Transposase</fullName>
    </recommendedName>
</protein>
<accession>A0ABY6I4H4</accession>
<dbReference type="Proteomes" id="UP001163878">
    <property type="component" value="Chromosome"/>
</dbReference>
<evidence type="ECO:0008006" key="3">
    <source>
        <dbReference type="Google" id="ProtNLM"/>
    </source>
</evidence>
<dbReference type="EMBL" id="CP107567">
    <property type="protein sequence ID" value="UYQ60904.1"/>
    <property type="molecule type" value="Genomic_DNA"/>
</dbReference>
<keyword evidence="2" id="KW-1185">Reference proteome</keyword>
<gene>
    <name evidence="1" type="ORF">OGH68_05075</name>
</gene>
<evidence type="ECO:0000313" key="1">
    <source>
        <dbReference type="EMBL" id="UYQ60904.1"/>
    </source>
</evidence>
<reference evidence="1" key="1">
    <citation type="submission" date="2022-10" db="EMBL/GenBank/DDBJ databases">
        <title>Cytochrome P450 Catalyzes Benzene Ring Formation in the Biosynthesis of Trialkyl-Substituted Aromatic Polyketides.</title>
        <authorList>
            <person name="Zhao E."/>
            <person name="Ge H."/>
        </authorList>
    </citation>
    <scope>NUCLEOTIDE SEQUENCE</scope>
    <source>
        <strain evidence="1">NA0869</strain>
    </source>
</reference>
<organism evidence="1 2">
    <name type="scientific">Streptomyces peucetius</name>
    <dbReference type="NCBI Taxonomy" id="1950"/>
    <lineage>
        <taxon>Bacteria</taxon>
        <taxon>Bacillati</taxon>
        <taxon>Actinomycetota</taxon>
        <taxon>Actinomycetes</taxon>
        <taxon>Kitasatosporales</taxon>
        <taxon>Streptomycetaceae</taxon>
        <taxon>Streptomyces</taxon>
    </lineage>
</organism>
<evidence type="ECO:0000313" key="2">
    <source>
        <dbReference type="Proteomes" id="UP001163878"/>
    </source>
</evidence>
<proteinExistence type="predicted"/>